<feature type="transmembrane region" description="Helical" evidence="5">
    <location>
        <begin position="82"/>
        <end position="106"/>
    </location>
</feature>
<dbReference type="Proteomes" id="UP001163687">
    <property type="component" value="Chromosome"/>
</dbReference>
<dbReference type="PROSITE" id="PS50928">
    <property type="entry name" value="ABC_TM1"/>
    <property type="match status" value="2"/>
</dbReference>
<evidence type="ECO:0000256" key="2">
    <source>
        <dbReference type="ARBA" id="ARBA00022692"/>
    </source>
</evidence>
<dbReference type="PANTHER" id="PTHR42744">
    <property type="entry name" value="BINDING-PROTEIN-DEPENDENT TRANSPORT SYSTEMS INNER MEMBRANE COMPONENT"/>
    <property type="match status" value="1"/>
</dbReference>
<dbReference type="Pfam" id="PF00528">
    <property type="entry name" value="BPD_transp_1"/>
    <property type="match status" value="2"/>
</dbReference>
<organism evidence="7 8">
    <name type="scientific">Caldinitratiruptor microaerophilus</name>
    <dbReference type="NCBI Taxonomy" id="671077"/>
    <lineage>
        <taxon>Bacteria</taxon>
        <taxon>Bacillati</taxon>
        <taxon>Bacillota</taxon>
        <taxon>Clostridia</taxon>
        <taxon>Eubacteriales</taxon>
        <taxon>Symbiobacteriaceae</taxon>
        <taxon>Caldinitratiruptor</taxon>
    </lineage>
</organism>
<feature type="transmembrane region" description="Helical" evidence="5">
    <location>
        <begin position="389"/>
        <end position="409"/>
    </location>
</feature>
<accession>A0AA35G5X2</accession>
<comment type="subcellular location">
    <subcellularLocation>
        <location evidence="5">Cell membrane</location>
        <topology evidence="5">Multi-pass membrane protein</topology>
    </subcellularLocation>
    <subcellularLocation>
        <location evidence="1">Membrane</location>
        <topology evidence="1">Multi-pass membrane protein</topology>
    </subcellularLocation>
</comment>
<reference evidence="7" key="1">
    <citation type="submission" date="2022-03" db="EMBL/GenBank/DDBJ databases">
        <title>Complete genome sequence of Caldinitratiruptor microaerophilus.</title>
        <authorList>
            <person name="Mukaiyama R."/>
            <person name="Nishiyama T."/>
            <person name="Ueda K."/>
        </authorList>
    </citation>
    <scope>NUCLEOTIDE SEQUENCE</scope>
    <source>
        <strain evidence="7">JCM 16183</strain>
    </source>
</reference>
<evidence type="ECO:0000256" key="5">
    <source>
        <dbReference type="RuleBase" id="RU363032"/>
    </source>
</evidence>
<name>A0AA35G5X2_9FIRM</name>
<dbReference type="InterPro" id="IPR035906">
    <property type="entry name" value="MetI-like_sf"/>
</dbReference>
<dbReference type="Gene3D" id="1.10.3720.10">
    <property type="entry name" value="MetI-like"/>
    <property type="match status" value="2"/>
</dbReference>
<evidence type="ECO:0000256" key="3">
    <source>
        <dbReference type="ARBA" id="ARBA00022989"/>
    </source>
</evidence>
<dbReference type="EMBL" id="AP025628">
    <property type="protein sequence ID" value="BDG60301.1"/>
    <property type="molecule type" value="Genomic_DNA"/>
</dbReference>
<gene>
    <name evidence="7" type="ORF">caldi_13910</name>
</gene>
<evidence type="ECO:0000313" key="7">
    <source>
        <dbReference type="EMBL" id="BDG60301.1"/>
    </source>
</evidence>
<feature type="transmembrane region" description="Helical" evidence="5">
    <location>
        <begin position="161"/>
        <end position="186"/>
    </location>
</feature>
<protein>
    <submittedName>
        <fullName evidence="7">Sulfonate ABC transporter permease</fullName>
    </submittedName>
</protein>
<evidence type="ECO:0000259" key="6">
    <source>
        <dbReference type="PROSITE" id="PS50928"/>
    </source>
</evidence>
<sequence>MIVGIGTLGLVYGIVHVGAGMGAPLEAGRGPAILLDPRMLPYYAGRSLLRMFLAFAFSILFTIVYGYIAAYSRSAERILIPLLDVLQSVPVLGFLSVTVAGFTALFPNRLLGAELASIFAIFTSQVWNMTFSFYHSLTVIPQDLREAARILRLDPWRRLTAVELPYSMVGLVWNGMISFGGGWFFLAASEAITVLGRDIRLPGLGSYLATAVEQADLRAVTWAVVTMVVVVVLVDQLFWRPVAAWTQRFKMEEVDDEEEPSSHVLDVLRRSRVAGAIWRRAVEPVWRAADAALSGLAKVLEGRFASGAAPRVLTRATGAVVGALVLRYAYLALRMLGGMPPGALTGVVGLGLLTLVRVLLSTALAALWTVPVGVAIGLNPRLARVMRPLVQIAASFPANLVFPFLTALYLRYHVNFEIGTIPLMMLGTQWYVLFNVISGATALPADLREAAAMLRLRGWARWRSVYLPAIAPSLVNGCIAAAGGAWNASIVSEIVTWGSTTLSVPGLGAFITQAARVGDWAGIVWGITVMSTLVVLMNRLLWHTLFRTASAHYHA</sequence>
<evidence type="ECO:0000256" key="4">
    <source>
        <dbReference type="ARBA" id="ARBA00023136"/>
    </source>
</evidence>
<dbReference type="KEGG" id="cmic:caldi_13910"/>
<proteinExistence type="inferred from homology"/>
<evidence type="ECO:0000313" key="8">
    <source>
        <dbReference type="Proteomes" id="UP001163687"/>
    </source>
</evidence>
<keyword evidence="2 5" id="KW-0812">Transmembrane</keyword>
<dbReference type="GO" id="GO:0055085">
    <property type="term" value="P:transmembrane transport"/>
    <property type="evidence" value="ECO:0007669"/>
    <property type="project" value="InterPro"/>
</dbReference>
<feature type="transmembrane region" description="Helical" evidence="5">
    <location>
        <begin position="118"/>
        <end position="140"/>
    </location>
</feature>
<evidence type="ECO:0000256" key="1">
    <source>
        <dbReference type="ARBA" id="ARBA00004141"/>
    </source>
</evidence>
<feature type="transmembrane region" description="Helical" evidence="5">
    <location>
        <begin position="465"/>
        <end position="488"/>
    </location>
</feature>
<keyword evidence="4 5" id="KW-0472">Membrane</keyword>
<keyword evidence="5" id="KW-0813">Transport</keyword>
<keyword evidence="8" id="KW-1185">Reference proteome</keyword>
<dbReference type="PANTHER" id="PTHR42744:SF1">
    <property type="entry name" value="BINDING-PROTEIN-DEPENDENT TRANSPORT SYSTEMS INNER MEMBRANE COMPONENT"/>
    <property type="match status" value="1"/>
</dbReference>
<dbReference type="GO" id="GO:0005886">
    <property type="term" value="C:plasma membrane"/>
    <property type="evidence" value="ECO:0007669"/>
    <property type="project" value="UniProtKB-SubCell"/>
</dbReference>
<feature type="transmembrane region" description="Helical" evidence="5">
    <location>
        <begin position="51"/>
        <end position="70"/>
    </location>
</feature>
<feature type="transmembrane region" description="Helical" evidence="5">
    <location>
        <begin position="523"/>
        <end position="542"/>
    </location>
</feature>
<dbReference type="InterPro" id="IPR000515">
    <property type="entry name" value="MetI-like"/>
</dbReference>
<dbReference type="CDD" id="cd06261">
    <property type="entry name" value="TM_PBP2"/>
    <property type="match status" value="2"/>
</dbReference>
<feature type="transmembrane region" description="Helical" evidence="5">
    <location>
        <begin position="350"/>
        <end position="377"/>
    </location>
</feature>
<feature type="domain" description="ABC transmembrane type-1" evidence="6">
    <location>
        <begin position="44"/>
        <end position="238"/>
    </location>
</feature>
<feature type="transmembrane region" description="Helical" evidence="5">
    <location>
        <begin position="219"/>
        <end position="239"/>
    </location>
</feature>
<keyword evidence="3 5" id="KW-1133">Transmembrane helix</keyword>
<comment type="similarity">
    <text evidence="5">Belongs to the binding-protein-dependent transport system permease family.</text>
</comment>
<feature type="transmembrane region" description="Helical" evidence="5">
    <location>
        <begin position="312"/>
        <end position="330"/>
    </location>
</feature>
<dbReference type="AlphaFoldDB" id="A0AA35G5X2"/>
<dbReference type="SUPFAM" id="SSF161098">
    <property type="entry name" value="MetI-like"/>
    <property type="match status" value="2"/>
</dbReference>
<feature type="transmembrane region" description="Helical" evidence="5">
    <location>
        <begin position="421"/>
        <end position="444"/>
    </location>
</feature>
<feature type="domain" description="ABC transmembrane type-1" evidence="6">
    <location>
        <begin position="355"/>
        <end position="546"/>
    </location>
</feature>